<evidence type="ECO:0000256" key="7">
    <source>
        <dbReference type="HAMAP-Rule" id="MF_00484"/>
    </source>
</evidence>
<dbReference type="GO" id="GO:0009011">
    <property type="term" value="F:alpha-1,4-glucan glucosyltransferase (ADP-glucose donor) activity"/>
    <property type="evidence" value="ECO:0007669"/>
    <property type="project" value="UniProtKB-EC"/>
</dbReference>
<evidence type="ECO:0000256" key="1">
    <source>
        <dbReference type="ARBA" id="ARBA00001478"/>
    </source>
</evidence>
<feature type="compositionally biased region" description="Acidic residues" evidence="8">
    <location>
        <begin position="482"/>
        <end position="493"/>
    </location>
</feature>
<evidence type="ECO:0000313" key="11">
    <source>
        <dbReference type="EMBL" id="MBC5730378.1"/>
    </source>
</evidence>
<keyword evidence="5 7" id="KW-0808">Transferase</keyword>
<comment type="catalytic activity">
    <reaction evidence="1 7">
        <text>[(1-&gt;4)-alpha-D-glucosyl](n) + ADP-alpha-D-glucose = [(1-&gt;4)-alpha-D-glucosyl](n+1) + ADP + H(+)</text>
        <dbReference type="Rhea" id="RHEA:18189"/>
        <dbReference type="Rhea" id="RHEA-COMP:9584"/>
        <dbReference type="Rhea" id="RHEA-COMP:9587"/>
        <dbReference type="ChEBI" id="CHEBI:15378"/>
        <dbReference type="ChEBI" id="CHEBI:15444"/>
        <dbReference type="ChEBI" id="CHEBI:57498"/>
        <dbReference type="ChEBI" id="CHEBI:456216"/>
        <dbReference type="EC" id="2.4.1.21"/>
    </reaction>
</comment>
<dbReference type="CDD" id="cd03791">
    <property type="entry name" value="GT5_Glycogen_synthase_DULL1-like"/>
    <property type="match status" value="1"/>
</dbReference>
<proteinExistence type="inferred from homology"/>
<comment type="caution">
    <text evidence="11">The sequence shown here is derived from an EMBL/GenBank/DDBJ whole genome shotgun (WGS) entry which is preliminary data.</text>
</comment>
<comment type="similarity">
    <text evidence="3 7">Belongs to the glycosyltransferase 1 family. Bacterial/plant glycogen synthase subfamily.</text>
</comment>
<comment type="pathway">
    <text evidence="7">Glycan biosynthesis; glycogen biosynthesis.</text>
</comment>
<evidence type="ECO:0000256" key="3">
    <source>
        <dbReference type="ARBA" id="ARBA00010281"/>
    </source>
</evidence>
<evidence type="ECO:0000256" key="6">
    <source>
        <dbReference type="ARBA" id="ARBA00023056"/>
    </source>
</evidence>
<dbReference type="PANTHER" id="PTHR45825:SF11">
    <property type="entry name" value="ALPHA AMYLASE DOMAIN-CONTAINING PROTEIN"/>
    <property type="match status" value="1"/>
</dbReference>
<keyword evidence="6 7" id="KW-0320">Glycogen biosynthesis</keyword>
<dbReference type="Pfam" id="PF00534">
    <property type="entry name" value="Glycos_transf_1"/>
    <property type="match status" value="1"/>
</dbReference>
<dbReference type="Gene3D" id="3.40.50.2000">
    <property type="entry name" value="Glycogen Phosphorylase B"/>
    <property type="match status" value="2"/>
</dbReference>
<feature type="region of interest" description="Disordered" evidence="8">
    <location>
        <begin position="482"/>
        <end position="571"/>
    </location>
</feature>
<sequence>MNILFASSEVAPFIKTGGLADVAGSLPKALAAAGHDVRVILPLYEGIGQEWRDQMTYLFNFHVILAWRTPYCGIFELKRDGVTYYFVDNEYYFKRSGLYGHYDDAERFAFFSRAVVETPAHLDWHPDVIHANDWQTALAPIYLLEERTRVPQLYGTKSVFTIHNIEYQGRYGKELLEDLFGLNSGYFHEHMLAYHGDVNLMKGAIYASDYVTTVSPSYAGELQYPFYAHGLEGVIADNRHKLRGILNGIDTALYDPAHDHGLAANFSPDDLSGKAACKAALQQAVGLRQDPNIPIIACISRLVKHKGFELVASAIHDIMAMDVQMVVLGTGDWNFEEAFRHAQAQYPGRFSANILYSGALSTAIYGGADLFLMPSIAEPCGLSQMIAMRYGTLPVVRETGGLRDSVRPNGTEHANGFTFADINAHDMTWVLGEAVNLYYNGKEAWQALQRNAMTADFSWNQSAQDYLQVYYWVTGFTNPAEQEEPVPFEEEPAAEPAPAAEEPVAEPAPAAEEPVAEPAPAAEEPVAEPAPVAEEPAAEPAPAKKTPARRSTKKTGGSKKSRAARKAAKSE</sequence>
<evidence type="ECO:0000256" key="2">
    <source>
        <dbReference type="ARBA" id="ARBA00002764"/>
    </source>
</evidence>
<dbReference type="Proteomes" id="UP000660021">
    <property type="component" value="Unassembled WGS sequence"/>
</dbReference>
<reference evidence="11 12" key="1">
    <citation type="submission" date="2020-08" db="EMBL/GenBank/DDBJ databases">
        <title>Genome public.</title>
        <authorList>
            <person name="Liu C."/>
            <person name="Sun Q."/>
        </authorList>
    </citation>
    <scope>NUCLEOTIDE SEQUENCE [LARGE SCALE GENOMIC DNA]</scope>
    <source>
        <strain evidence="11 12">New-38</strain>
    </source>
</reference>
<dbReference type="InterPro" id="IPR013534">
    <property type="entry name" value="Starch_synth_cat_dom"/>
</dbReference>
<feature type="domain" description="Starch synthase catalytic" evidence="10">
    <location>
        <begin position="2"/>
        <end position="236"/>
    </location>
</feature>
<evidence type="ECO:0000256" key="8">
    <source>
        <dbReference type="SAM" id="MobiDB-lite"/>
    </source>
</evidence>
<dbReference type="SUPFAM" id="SSF53756">
    <property type="entry name" value="UDP-Glycosyltransferase/glycogen phosphorylase"/>
    <property type="match status" value="1"/>
</dbReference>
<dbReference type="EC" id="2.4.1.21" evidence="7"/>
<keyword evidence="4 7" id="KW-0328">Glycosyltransferase</keyword>
<protein>
    <recommendedName>
        <fullName evidence="7">Glycogen synthase</fullName>
        <ecNumber evidence="7">2.4.1.21</ecNumber>
    </recommendedName>
    <alternativeName>
        <fullName evidence="7">Starch [bacterial glycogen] synthase</fullName>
    </alternativeName>
</protein>
<dbReference type="Pfam" id="PF08323">
    <property type="entry name" value="Glyco_transf_5"/>
    <property type="match status" value="1"/>
</dbReference>
<evidence type="ECO:0000256" key="5">
    <source>
        <dbReference type="ARBA" id="ARBA00022679"/>
    </source>
</evidence>
<dbReference type="PANTHER" id="PTHR45825">
    <property type="entry name" value="GRANULE-BOUND STARCH SYNTHASE 1, CHLOROPLASTIC/AMYLOPLASTIC"/>
    <property type="match status" value="1"/>
</dbReference>
<feature type="domain" description="Glycosyl transferase family 1" evidence="9">
    <location>
        <begin position="292"/>
        <end position="430"/>
    </location>
</feature>
<dbReference type="NCBIfam" id="TIGR02095">
    <property type="entry name" value="glgA"/>
    <property type="match status" value="1"/>
</dbReference>
<dbReference type="InterPro" id="IPR001296">
    <property type="entry name" value="Glyco_trans_1"/>
</dbReference>
<evidence type="ECO:0000259" key="10">
    <source>
        <dbReference type="Pfam" id="PF08323"/>
    </source>
</evidence>
<organism evidence="11 12">
    <name type="scientific">Pseudoflavonifractor hominis</name>
    <dbReference type="NCBI Taxonomy" id="2763059"/>
    <lineage>
        <taxon>Bacteria</taxon>
        <taxon>Bacillati</taxon>
        <taxon>Bacillota</taxon>
        <taxon>Clostridia</taxon>
        <taxon>Eubacteriales</taxon>
        <taxon>Oscillospiraceae</taxon>
        <taxon>Pseudoflavonifractor</taxon>
    </lineage>
</organism>
<accession>A0ABR7HS82</accession>
<evidence type="ECO:0000313" key="12">
    <source>
        <dbReference type="Proteomes" id="UP000660021"/>
    </source>
</evidence>
<name>A0ABR7HS82_9FIRM</name>
<comment type="function">
    <text evidence="2 7">Synthesizes alpha-1,4-glucan chains using ADP-glucose.</text>
</comment>
<dbReference type="NCBIfam" id="NF001898">
    <property type="entry name" value="PRK00654.1-1"/>
    <property type="match status" value="1"/>
</dbReference>
<dbReference type="RefSeq" id="WP_186963313.1">
    <property type="nucleotide sequence ID" value="NZ_JACOPR010000003.1"/>
</dbReference>
<dbReference type="HAMAP" id="MF_00484">
    <property type="entry name" value="Glycogen_synth"/>
    <property type="match status" value="1"/>
</dbReference>
<feature type="compositionally biased region" description="Basic residues" evidence="8">
    <location>
        <begin position="546"/>
        <end position="571"/>
    </location>
</feature>
<feature type="compositionally biased region" description="Low complexity" evidence="8">
    <location>
        <begin position="494"/>
        <end position="543"/>
    </location>
</feature>
<keyword evidence="12" id="KW-1185">Reference proteome</keyword>
<dbReference type="InterPro" id="IPR011835">
    <property type="entry name" value="GS/SS"/>
</dbReference>
<gene>
    <name evidence="7 11" type="primary">glgA</name>
    <name evidence="11" type="ORF">H8S34_05970</name>
</gene>
<evidence type="ECO:0000256" key="4">
    <source>
        <dbReference type="ARBA" id="ARBA00022676"/>
    </source>
</evidence>
<dbReference type="EMBL" id="JACOPR010000003">
    <property type="protein sequence ID" value="MBC5730378.1"/>
    <property type="molecule type" value="Genomic_DNA"/>
</dbReference>
<evidence type="ECO:0000259" key="9">
    <source>
        <dbReference type="Pfam" id="PF00534"/>
    </source>
</evidence>
<feature type="binding site" evidence="7">
    <location>
        <position position="15"/>
    </location>
    <ligand>
        <name>ADP-alpha-D-glucose</name>
        <dbReference type="ChEBI" id="CHEBI:57498"/>
    </ligand>
</feature>